<proteinExistence type="inferred from homology"/>
<evidence type="ECO:0000259" key="11">
    <source>
        <dbReference type="Pfam" id="PF03443"/>
    </source>
</evidence>
<dbReference type="EC" id="1.14.99.56" evidence="8"/>
<keyword evidence="4 8" id="KW-1015">Disulfide bond</keyword>
<evidence type="ECO:0000313" key="13">
    <source>
        <dbReference type="Proteomes" id="UP001437256"/>
    </source>
</evidence>
<feature type="compositionally biased region" description="Basic and acidic residues" evidence="9">
    <location>
        <begin position="245"/>
        <end position="255"/>
    </location>
</feature>
<gene>
    <name evidence="12" type="ORF">AAF712_007544</name>
</gene>
<evidence type="ECO:0000256" key="10">
    <source>
        <dbReference type="SAM" id="SignalP"/>
    </source>
</evidence>
<reference evidence="12 13" key="1">
    <citation type="submission" date="2024-05" db="EMBL/GenBank/DDBJ databases">
        <title>A draft genome resource for the thread blight pathogen Marasmius tenuissimus strain MS-2.</title>
        <authorList>
            <person name="Yulfo-Soto G.E."/>
            <person name="Baruah I.K."/>
            <person name="Amoako-Attah I."/>
            <person name="Bukari Y."/>
            <person name="Meinhardt L.W."/>
            <person name="Bailey B.A."/>
            <person name="Cohen S.P."/>
        </authorList>
    </citation>
    <scope>NUCLEOTIDE SEQUENCE [LARGE SCALE GENOMIC DNA]</scope>
    <source>
        <strain evidence="12 13">MS-2</strain>
    </source>
</reference>
<evidence type="ECO:0000313" key="12">
    <source>
        <dbReference type="EMBL" id="KAL0065480.1"/>
    </source>
</evidence>
<keyword evidence="2 8" id="KW-0964">Secreted</keyword>
<dbReference type="PANTHER" id="PTHR33353">
    <property type="entry name" value="PUTATIVE (AFU_ORTHOLOGUE AFUA_1G12560)-RELATED"/>
    <property type="match status" value="1"/>
</dbReference>
<evidence type="ECO:0000256" key="3">
    <source>
        <dbReference type="ARBA" id="ARBA00023001"/>
    </source>
</evidence>
<comment type="similarity">
    <text evidence="7">Belongs to the polysaccharide monooxygenase AA9 family.</text>
</comment>
<dbReference type="Gene3D" id="2.70.50.70">
    <property type="match status" value="1"/>
</dbReference>
<evidence type="ECO:0000256" key="5">
    <source>
        <dbReference type="ARBA" id="ARBA00023277"/>
    </source>
</evidence>
<comment type="catalytic activity">
    <reaction evidence="8">
        <text>[(1-&gt;4)-beta-D-glucosyl]n+m + reduced acceptor + O2 = 4-dehydro-beta-D-glucosyl-[(1-&gt;4)-beta-D-glucosyl]n-1 + [(1-&gt;4)-beta-D-glucosyl]m + acceptor + H2O.</text>
        <dbReference type="EC" id="1.14.99.56"/>
    </reaction>
</comment>
<keyword evidence="13" id="KW-1185">Reference proteome</keyword>
<dbReference type="CDD" id="cd21175">
    <property type="entry name" value="LPMO_AA9"/>
    <property type="match status" value="1"/>
</dbReference>
<keyword evidence="6 8" id="KW-0624">Polysaccharide degradation</keyword>
<organism evidence="12 13">
    <name type="scientific">Marasmius tenuissimus</name>
    <dbReference type="NCBI Taxonomy" id="585030"/>
    <lineage>
        <taxon>Eukaryota</taxon>
        <taxon>Fungi</taxon>
        <taxon>Dikarya</taxon>
        <taxon>Basidiomycota</taxon>
        <taxon>Agaricomycotina</taxon>
        <taxon>Agaricomycetes</taxon>
        <taxon>Agaricomycetidae</taxon>
        <taxon>Agaricales</taxon>
        <taxon>Marasmiineae</taxon>
        <taxon>Marasmiaceae</taxon>
        <taxon>Marasmius</taxon>
    </lineage>
</organism>
<dbReference type="PANTHER" id="PTHR33353:SF17">
    <property type="entry name" value="ENDO-BETA-1,4-GLUCANASE D"/>
    <property type="match status" value="1"/>
</dbReference>
<evidence type="ECO:0000256" key="8">
    <source>
        <dbReference type="RuleBase" id="RU368122"/>
    </source>
</evidence>
<evidence type="ECO:0000256" key="1">
    <source>
        <dbReference type="ARBA" id="ARBA00004613"/>
    </source>
</evidence>
<evidence type="ECO:0000256" key="7">
    <source>
        <dbReference type="ARBA" id="ARBA00044502"/>
    </source>
</evidence>
<feature type="region of interest" description="Disordered" evidence="9">
    <location>
        <begin position="235"/>
        <end position="255"/>
    </location>
</feature>
<name>A0ABR2ZVZ1_9AGAR</name>
<evidence type="ECO:0000256" key="2">
    <source>
        <dbReference type="ARBA" id="ARBA00022525"/>
    </source>
</evidence>
<dbReference type="Pfam" id="PF03443">
    <property type="entry name" value="AA9"/>
    <property type="match status" value="1"/>
</dbReference>
<accession>A0ABR2ZVZ1</accession>
<comment type="domain">
    <text evidence="8">Has a modular structure: an endo-beta-1,4-glucanase catalytic module at the N-terminus, a linker rich in serines and threonines, and a C-terminal carbohydrate-binding module (CBM).</text>
</comment>
<keyword evidence="5 8" id="KW-0119">Carbohydrate metabolism</keyword>
<sequence length="255" mass="28723">MRTTALFTLLCFTTSVLAHSRVWGVWVNGKFQEDGRNVYIRSPETNYPVKDLYSKDMVCNTNNRVAPRSVNVKSGDELTFEWYHESRHDDIITDTHKGPIQVYIAPTSSDLAGKPIWTKIFSDTYDSGSKKWATIRLKKTKGQHSIIIPDIPTGDYTLRAEIIALHQALYPYNIKRNKGAEFYVSCVQTHIDNGSPTKELPGGTSFPGTYSYDSRSIVWDLFGPKDKWNPQEYVTPGPGVWDGAKGGKIEKVGEP</sequence>
<evidence type="ECO:0000256" key="6">
    <source>
        <dbReference type="ARBA" id="ARBA00023326"/>
    </source>
</evidence>
<comment type="subcellular location">
    <subcellularLocation>
        <location evidence="1 8">Secreted</location>
    </subcellularLocation>
</comment>
<comment type="caution">
    <text evidence="12">The sequence shown here is derived from an EMBL/GenBank/DDBJ whole genome shotgun (WGS) entry which is preliminary data.</text>
</comment>
<dbReference type="InterPro" id="IPR005103">
    <property type="entry name" value="AA9_LPMO"/>
</dbReference>
<dbReference type="EMBL" id="JBBXMP010000047">
    <property type="protein sequence ID" value="KAL0065480.1"/>
    <property type="molecule type" value="Genomic_DNA"/>
</dbReference>
<comment type="function">
    <text evidence="8">Lytic polysaccharide monooxygenase (LMPO) that depolymerizes crystalline and amorphous polysaccharides via the oxidation of scissile alpha- or beta-(1-4)-glycosidic bonds, yielding C1 and/or C4 oxidation products. Catalysis by LPMOs requires the reduction of the active-site copper from Cu(II) to Cu(I) by a reducing agent and H(2)O(2) or O(2) as a cosubstrate.</text>
</comment>
<dbReference type="Proteomes" id="UP001437256">
    <property type="component" value="Unassembled WGS sequence"/>
</dbReference>
<protein>
    <recommendedName>
        <fullName evidence="8">AA9 family lytic polysaccharide monooxygenase</fullName>
        <ecNumber evidence="8">1.14.99.56</ecNumber>
    </recommendedName>
    <alternativeName>
        <fullName evidence="8">Endo-beta-1,4-glucanase</fullName>
    </alternativeName>
    <alternativeName>
        <fullName evidence="8">Glycosyl hydrolase 61 family protein</fullName>
    </alternativeName>
</protein>
<evidence type="ECO:0000256" key="4">
    <source>
        <dbReference type="ARBA" id="ARBA00023157"/>
    </source>
</evidence>
<keyword evidence="3 8" id="KW-0136">Cellulose degradation</keyword>
<feature type="signal peptide" evidence="10">
    <location>
        <begin position="1"/>
        <end position="18"/>
    </location>
</feature>
<dbReference type="InterPro" id="IPR049892">
    <property type="entry name" value="AA9"/>
</dbReference>
<feature type="chain" id="PRO_5047247248" description="AA9 family lytic polysaccharide monooxygenase" evidence="10">
    <location>
        <begin position="19"/>
        <end position="255"/>
    </location>
</feature>
<feature type="domain" description="Auxiliary Activity family 9 catalytic" evidence="11">
    <location>
        <begin position="19"/>
        <end position="223"/>
    </location>
</feature>
<keyword evidence="10" id="KW-0732">Signal</keyword>
<evidence type="ECO:0000256" key="9">
    <source>
        <dbReference type="SAM" id="MobiDB-lite"/>
    </source>
</evidence>